<dbReference type="RefSeq" id="WP_266597480.1">
    <property type="nucleotide sequence ID" value="NZ_JAPHNL010000057.1"/>
</dbReference>
<evidence type="ECO:0008006" key="3">
    <source>
        <dbReference type="Google" id="ProtNLM"/>
    </source>
</evidence>
<proteinExistence type="predicted"/>
<sequence>MNYHPYPDADRALAQVERGRAPEPDRCPVCTHFVSRHALEDGTPVCTRGVGLVSCRDCAETWAQNPTVAALTDLGRVLQLGSGRQVLAEHPRRTGKTAITAAVAEQALRAGEHVHVSSRDGVRCAGGDPACPLPRYTPDRPIALARVVRTCNAVPSQWNAWTVDGQYLYLRYRSGTGTVDAYDTEDSAHWPRIPDGAVARFDTGDRHDGEMDLTEFCERAGLQIAEDAEVTGE</sequence>
<protein>
    <recommendedName>
        <fullName evidence="3">HNH endonuclease</fullName>
    </recommendedName>
</protein>
<organism evidence="1 2">
    <name type="scientific">Streptomyces beihaiensis</name>
    <dbReference type="NCBI Taxonomy" id="2984495"/>
    <lineage>
        <taxon>Bacteria</taxon>
        <taxon>Bacillati</taxon>
        <taxon>Actinomycetota</taxon>
        <taxon>Actinomycetes</taxon>
        <taxon>Kitasatosporales</taxon>
        <taxon>Streptomycetaceae</taxon>
        <taxon>Streptomyces</taxon>
    </lineage>
</organism>
<keyword evidence="2" id="KW-1185">Reference proteome</keyword>
<evidence type="ECO:0000313" key="1">
    <source>
        <dbReference type="EMBL" id="MCX3059569.1"/>
    </source>
</evidence>
<reference evidence="1" key="1">
    <citation type="submission" date="2022-10" db="EMBL/GenBank/DDBJ databases">
        <title>Streptomyces beihaiensis sp. nov., a chitin degrading actinobacterium, isolated from shrimp pond soil.</title>
        <authorList>
            <person name="Xie J."/>
            <person name="Shen N."/>
        </authorList>
    </citation>
    <scope>NUCLEOTIDE SEQUENCE</scope>
    <source>
        <strain evidence="1">GXMU-J5</strain>
    </source>
</reference>
<comment type="caution">
    <text evidence="1">The sequence shown here is derived from an EMBL/GenBank/DDBJ whole genome shotgun (WGS) entry which is preliminary data.</text>
</comment>
<name>A0ABT3TRA0_9ACTN</name>
<dbReference type="Proteomes" id="UP001163064">
    <property type="component" value="Unassembled WGS sequence"/>
</dbReference>
<evidence type="ECO:0000313" key="2">
    <source>
        <dbReference type="Proteomes" id="UP001163064"/>
    </source>
</evidence>
<accession>A0ABT3TRA0</accession>
<gene>
    <name evidence="1" type="ORF">OFY01_07260</name>
</gene>
<dbReference type="EMBL" id="JAPHNL010000057">
    <property type="protein sequence ID" value="MCX3059569.1"/>
    <property type="molecule type" value="Genomic_DNA"/>
</dbReference>